<comment type="subcellular location">
    <subcellularLocation>
        <location evidence="1">Cell inner membrane</location>
        <topology evidence="1">Multi-pass membrane protein</topology>
    </subcellularLocation>
    <subcellularLocation>
        <location evidence="8">Cell membrane</location>
        <topology evidence="8">Multi-pass membrane protein</topology>
    </subcellularLocation>
</comment>
<sequence length="268" mass="29513">MRKKRLPKFLFNFVCFLVYGFLLAPIVVVLMSSLTTTEYIVFPPKGLTLRWYFELVEHPEFMQSFVLSVIVAVGTSIIATAIGTLASIAVVRHQFKGKMAIVQLIGSPLLIPSVVFGVALLQFYSWIGLSASPFALILGHIILTVPFVMRLVVASLVGFDRSIEQAAMNLGAGKFKVFFQITLPVIKSGVIAGAIFAFITSFDDLTVALFIVSTDVVSLPVRIYTYMQYQYDPIITSVSSIMILLTIVLMVVIERVLGVGKVFASKNQ</sequence>
<comment type="caution">
    <text evidence="10">The sequence shown here is derived from an EMBL/GenBank/DDBJ whole genome shotgun (WGS) entry which is preliminary data.</text>
</comment>
<organism evidence="10 12">
    <name type="scientific">Bacillus canaveralius</name>
    <dbReference type="NCBI Taxonomy" id="1403243"/>
    <lineage>
        <taxon>Bacteria</taxon>
        <taxon>Bacillati</taxon>
        <taxon>Bacillota</taxon>
        <taxon>Bacilli</taxon>
        <taxon>Bacillales</taxon>
        <taxon>Bacillaceae</taxon>
        <taxon>Bacillus</taxon>
    </lineage>
</organism>
<evidence type="ECO:0000313" key="11">
    <source>
        <dbReference type="EMBL" id="PLS00751.1"/>
    </source>
</evidence>
<proteinExistence type="inferred from homology"/>
<reference evidence="10 12" key="1">
    <citation type="submission" date="2017-11" db="EMBL/GenBank/DDBJ databases">
        <title>Comparitive Functional Genomics of Dry Heat Resistant strains isolated from the Viking Spacecraft.</title>
        <authorList>
            <person name="Seuylemezian A."/>
            <person name="Cooper K."/>
            <person name="Vaishampayan P."/>
        </authorList>
    </citation>
    <scope>NUCLEOTIDE SEQUENCE [LARGE SCALE GENOMIC DNA]</scope>
    <source>
        <strain evidence="10 12">M4.6</strain>
    </source>
</reference>
<evidence type="ECO:0000256" key="2">
    <source>
        <dbReference type="ARBA" id="ARBA00022448"/>
    </source>
</evidence>
<dbReference type="SUPFAM" id="SSF161098">
    <property type="entry name" value="MetI-like"/>
    <property type="match status" value="1"/>
</dbReference>
<reference evidence="11 13" key="2">
    <citation type="submission" date="2017-12" db="EMBL/GenBank/DDBJ databases">
        <title>Comparative Functional Genomics of Dry Heat Resistant strains isolated from the Viking Spacecraft.</title>
        <authorList>
            <person name="Seuylemezian A."/>
            <person name="Cooper K."/>
            <person name="Vaishampayan P."/>
        </authorList>
    </citation>
    <scope>NUCLEOTIDE SEQUENCE [LARGE SCALE GENOMIC DNA]</scope>
    <source>
        <strain evidence="11 13">ATCC 29669</strain>
    </source>
</reference>
<evidence type="ECO:0000313" key="10">
    <source>
        <dbReference type="EMBL" id="PLR83565.1"/>
    </source>
</evidence>
<evidence type="ECO:0000256" key="3">
    <source>
        <dbReference type="ARBA" id="ARBA00022475"/>
    </source>
</evidence>
<name>A0A2N5GN35_9BACI</name>
<evidence type="ECO:0000313" key="13">
    <source>
        <dbReference type="Proteomes" id="UP000235114"/>
    </source>
</evidence>
<evidence type="ECO:0000256" key="6">
    <source>
        <dbReference type="ARBA" id="ARBA00022989"/>
    </source>
</evidence>
<dbReference type="AlphaFoldDB" id="A0A2N5GN35"/>
<dbReference type="RefSeq" id="WP_101577042.1">
    <property type="nucleotide sequence ID" value="NZ_PGVA01000019.1"/>
</dbReference>
<feature type="transmembrane region" description="Helical" evidence="8">
    <location>
        <begin position="9"/>
        <end position="34"/>
    </location>
</feature>
<evidence type="ECO:0000256" key="5">
    <source>
        <dbReference type="ARBA" id="ARBA00022692"/>
    </source>
</evidence>
<gene>
    <name evidence="10" type="ORF">CU635_09050</name>
    <name evidence="11" type="ORF">CVD25_01430</name>
</gene>
<dbReference type="Proteomes" id="UP000235114">
    <property type="component" value="Unassembled WGS sequence"/>
</dbReference>
<feature type="transmembrane region" description="Helical" evidence="8">
    <location>
        <begin position="234"/>
        <end position="253"/>
    </location>
</feature>
<evidence type="ECO:0000259" key="9">
    <source>
        <dbReference type="PROSITE" id="PS50928"/>
    </source>
</evidence>
<dbReference type="OrthoDB" id="9782004at2"/>
<dbReference type="Proteomes" id="UP000234951">
    <property type="component" value="Unassembled WGS sequence"/>
</dbReference>
<dbReference type="PROSITE" id="PS50928">
    <property type="entry name" value="ABC_TM1"/>
    <property type="match status" value="1"/>
</dbReference>
<keyword evidence="4" id="KW-0997">Cell inner membrane</keyword>
<dbReference type="GO" id="GO:0005886">
    <property type="term" value="C:plasma membrane"/>
    <property type="evidence" value="ECO:0007669"/>
    <property type="project" value="UniProtKB-SubCell"/>
</dbReference>
<keyword evidence="5 8" id="KW-0812">Transmembrane</keyword>
<dbReference type="CDD" id="cd06261">
    <property type="entry name" value="TM_PBP2"/>
    <property type="match status" value="1"/>
</dbReference>
<feature type="transmembrane region" description="Helical" evidence="8">
    <location>
        <begin position="133"/>
        <end position="157"/>
    </location>
</feature>
<keyword evidence="13" id="KW-1185">Reference proteome</keyword>
<feature type="transmembrane region" description="Helical" evidence="8">
    <location>
        <begin position="65"/>
        <end position="89"/>
    </location>
</feature>
<dbReference type="PANTHER" id="PTHR43357">
    <property type="entry name" value="INNER MEMBRANE ABC TRANSPORTER PERMEASE PROTEIN YDCV"/>
    <property type="match status" value="1"/>
</dbReference>
<keyword evidence="6 8" id="KW-1133">Transmembrane helix</keyword>
<dbReference type="GO" id="GO:0055085">
    <property type="term" value="P:transmembrane transport"/>
    <property type="evidence" value="ECO:0007669"/>
    <property type="project" value="InterPro"/>
</dbReference>
<dbReference type="InterPro" id="IPR000515">
    <property type="entry name" value="MetI-like"/>
</dbReference>
<protein>
    <submittedName>
        <fullName evidence="10">ABC transporter permease</fullName>
    </submittedName>
</protein>
<dbReference type="Pfam" id="PF00528">
    <property type="entry name" value="BPD_transp_1"/>
    <property type="match status" value="1"/>
</dbReference>
<keyword evidence="2 8" id="KW-0813">Transport</keyword>
<dbReference type="InterPro" id="IPR035906">
    <property type="entry name" value="MetI-like_sf"/>
</dbReference>
<evidence type="ECO:0000256" key="7">
    <source>
        <dbReference type="ARBA" id="ARBA00023136"/>
    </source>
</evidence>
<feature type="domain" description="ABC transmembrane type-1" evidence="9">
    <location>
        <begin position="65"/>
        <end position="253"/>
    </location>
</feature>
<comment type="similarity">
    <text evidence="8">Belongs to the binding-protein-dependent transport system permease family.</text>
</comment>
<dbReference type="EMBL" id="PGVA01000019">
    <property type="protein sequence ID" value="PLR83565.1"/>
    <property type="molecule type" value="Genomic_DNA"/>
</dbReference>
<keyword evidence="7 8" id="KW-0472">Membrane</keyword>
<dbReference type="PANTHER" id="PTHR43357:SF4">
    <property type="entry name" value="INNER MEMBRANE ABC TRANSPORTER PERMEASE PROTEIN YDCV"/>
    <property type="match status" value="1"/>
</dbReference>
<dbReference type="EMBL" id="PGVD01000004">
    <property type="protein sequence ID" value="PLS00751.1"/>
    <property type="molecule type" value="Genomic_DNA"/>
</dbReference>
<dbReference type="Gene3D" id="1.10.3720.10">
    <property type="entry name" value="MetI-like"/>
    <property type="match status" value="1"/>
</dbReference>
<evidence type="ECO:0000256" key="8">
    <source>
        <dbReference type="RuleBase" id="RU363032"/>
    </source>
</evidence>
<evidence type="ECO:0000256" key="1">
    <source>
        <dbReference type="ARBA" id="ARBA00004429"/>
    </source>
</evidence>
<feature type="transmembrane region" description="Helical" evidence="8">
    <location>
        <begin position="177"/>
        <end position="199"/>
    </location>
</feature>
<keyword evidence="3" id="KW-1003">Cell membrane</keyword>
<accession>A0A2N5GN35</accession>
<feature type="transmembrane region" description="Helical" evidence="8">
    <location>
        <begin position="101"/>
        <end position="127"/>
    </location>
</feature>
<evidence type="ECO:0000313" key="12">
    <source>
        <dbReference type="Proteomes" id="UP000234951"/>
    </source>
</evidence>
<evidence type="ECO:0000256" key="4">
    <source>
        <dbReference type="ARBA" id="ARBA00022519"/>
    </source>
</evidence>